<feature type="transmembrane region" description="Helical" evidence="3">
    <location>
        <begin position="443"/>
        <end position="464"/>
    </location>
</feature>
<dbReference type="Gene3D" id="1.20.1250.20">
    <property type="entry name" value="MFS general substrate transporter like domains"/>
    <property type="match status" value="2"/>
</dbReference>
<feature type="transmembrane region" description="Helical" evidence="3">
    <location>
        <begin position="340"/>
        <end position="358"/>
    </location>
</feature>
<dbReference type="OrthoDB" id="1730117at2759"/>
<feature type="transmembrane region" description="Helical" evidence="3">
    <location>
        <begin position="135"/>
        <end position="154"/>
    </location>
</feature>
<evidence type="ECO:0000313" key="6">
    <source>
        <dbReference type="RefSeq" id="XP_022096575.1"/>
    </source>
</evidence>
<feature type="compositionally biased region" description="Polar residues" evidence="2">
    <location>
        <begin position="520"/>
        <end position="529"/>
    </location>
</feature>
<dbReference type="RefSeq" id="XP_022096566.1">
    <property type="nucleotide sequence ID" value="XM_022240874.1"/>
</dbReference>
<dbReference type="PANTHER" id="PTHR11328">
    <property type="entry name" value="MAJOR FACILITATOR SUPERFAMILY DOMAIN-CONTAINING PROTEIN"/>
    <property type="match status" value="1"/>
</dbReference>
<dbReference type="InterPro" id="IPR036259">
    <property type="entry name" value="MFS_trans_sf"/>
</dbReference>
<evidence type="ECO:0000256" key="1">
    <source>
        <dbReference type="ARBA" id="ARBA00008335"/>
    </source>
</evidence>
<proteinExistence type="inferred from homology"/>
<evidence type="ECO:0000256" key="2">
    <source>
        <dbReference type="SAM" id="MobiDB-lite"/>
    </source>
</evidence>
<feature type="transmembrane region" description="Helical" evidence="3">
    <location>
        <begin position="104"/>
        <end position="123"/>
    </location>
</feature>
<dbReference type="GO" id="GO:0005886">
    <property type="term" value="C:plasma membrane"/>
    <property type="evidence" value="ECO:0007669"/>
    <property type="project" value="TreeGrafter"/>
</dbReference>
<dbReference type="RefSeq" id="XP_022096575.1">
    <property type="nucleotide sequence ID" value="XM_022240883.1"/>
</dbReference>
<protein>
    <submittedName>
        <fullName evidence="5 6">Major facilitator superfamily domain-containing protein 12-like isoform X1</fullName>
    </submittedName>
</protein>
<evidence type="ECO:0000313" key="7">
    <source>
        <dbReference type="RefSeq" id="XP_022096585.1"/>
    </source>
</evidence>
<dbReference type="FunFam" id="1.20.1250.20:FF:000206">
    <property type="entry name" value="Major facilitator superfamily domain containing 12"/>
    <property type="match status" value="1"/>
</dbReference>
<feature type="transmembrane region" description="Helical" evidence="3">
    <location>
        <begin position="364"/>
        <end position="387"/>
    </location>
</feature>
<feature type="transmembrane region" description="Helical" evidence="3">
    <location>
        <begin position="316"/>
        <end position="333"/>
    </location>
</feature>
<feature type="transmembrane region" description="Helical" evidence="3">
    <location>
        <begin position="399"/>
        <end position="423"/>
    </location>
</feature>
<feature type="transmembrane region" description="Helical" evidence="3">
    <location>
        <begin position="275"/>
        <end position="296"/>
    </location>
</feature>
<dbReference type="KEGG" id="aplc:110982465"/>
<dbReference type="CTD" id="126321"/>
<evidence type="ECO:0000256" key="3">
    <source>
        <dbReference type="SAM" id="Phobius"/>
    </source>
</evidence>
<feature type="transmembrane region" description="Helical" evidence="3">
    <location>
        <begin position="33"/>
        <end position="57"/>
    </location>
</feature>
<evidence type="ECO:0000313" key="4">
    <source>
        <dbReference type="Proteomes" id="UP000694845"/>
    </source>
</evidence>
<evidence type="ECO:0000313" key="8">
    <source>
        <dbReference type="RefSeq" id="XP_022096595.1"/>
    </source>
</evidence>
<keyword evidence="4" id="KW-1185">Reference proteome</keyword>
<dbReference type="GO" id="GO:0015293">
    <property type="term" value="F:symporter activity"/>
    <property type="evidence" value="ECO:0007669"/>
    <property type="project" value="InterPro"/>
</dbReference>
<dbReference type="RefSeq" id="XP_022096595.1">
    <property type="nucleotide sequence ID" value="XM_022240903.1"/>
</dbReference>
<dbReference type="AlphaFoldDB" id="A0A8B7YZD5"/>
<dbReference type="SUPFAM" id="SSF103473">
    <property type="entry name" value="MFS general substrate transporter"/>
    <property type="match status" value="1"/>
</dbReference>
<feature type="transmembrane region" description="Helical" evidence="3">
    <location>
        <begin position="212"/>
        <end position="233"/>
    </location>
</feature>
<dbReference type="Proteomes" id="UP000694845">
    <property type="component" value="Unplaced"/>
</dbReference>
<keyword evidence="3" id="KW-0812">Transmembrane</keyword>
<feature type="region of interest" description="Disordered" evidence="2">
    <location>
        <begin position="502"/>
        <end position="529"/>
    </location>
</feature>
<dbReference type="Pfam" id="PF13347">
    <property type="entry name" value="MFS_2"/>
    <property type="match status" value="1"/>
</dbReference>
<name>A0A8B7YZD5_ACAPL</name>
<gene>
    <name evidence="5 6 7 8" type="primary">LOC110982465</name>
</gene>
<comment type="similarity">
    <text evidence="1">Belongs to the major facilitator superfamily.</text>
</comment>
<feature type="transmembrane region" description="Helical" evidence="3">
    <location>
        <begin position="175"/>
        <end position="196"/>
    </location>
</feature>
<dbReference type="RefSeq" id="XP_022096585.1">
    <property type="nucleotide sequence ID" value="XM_022240893.1"/>
</dbReference>
<dbReference type="GeneID" id="110982465"/>
<dbReference type="FunFam" id="1.20.1250.20:FF:000431">
    <property type="entry name" value="Predicted protein"/>
    <property type="match status" value="1"/>
</dbReference>
<dbReference type="InterPro" id="IPR039672">
    <property type="entry name" value="MFS_2"/>
</dbReference>
<accession>A0A8B7YZD5</accession>
<dbReference type="GO" id="GO:0008643">
    <property type="term" value="P:carbohydrate transport"/>
    <property type="evidence" value="ECO:0007669"/>
    <property type="project" value="InterPro"/>
</dbReference>
<dbReference type="OMA" id="GLYTAWM"/>
<organism evidence="4 5">
    <name type="scientific">Acanthaster planci</name>
    <name type="common">Crown-of-thorns starfish</name>
    <dbReference type="NCBI Taxonomy" id="133434"/>
    <lineage>
        <taxon>Eukaryota</taxon>
        <taxon>Metazoa</taxon>
        <taxon>Echinodermata</taxon>
        <taxon>Eleutherozoa</taxon>
        <taxon>Asterozoa</taxon>
        <taxon>Asteroidea</taxon>
        <taxon>Valvatacea</taxon>
        <taxon>Valvatida</taxon>
        <taxon>Acanthasteridae</taxon>
        <taxon>Acanthaster</taxon>
    </lineage>
</organism>
<dbReference type="CDD" id="cd17491">
    <property type="entry name" value="MFS_MFSD12"/>
    <property type="match status" value="1"/>
</dbReference>
<reference evidence="5 6" key="1">
    <citation type="submission" date="2025-04" db="UniProtKB">
        <authorList>
            <consortium name="RefSeq"/>
        </authorList>
    </citation>
    <scope>IDENTIFICATION</scope>
</reference>
<sequence length="529" mass="58252">MAEANKSPVKDQGRRKTITAPDAPFLLSLPRRFAYGVGHVLNDLCASMWFSYLLIFYHKVLAFGNVNAGYMLLIGQVSDALCTPLIGYESDRSLGCRYGKRKTWHLLGTICVMSTFIFIFSPTLGPTDTSEWAKVIYFTPFIVIFQFGWASTQISHLSLIPELTNVATERVALNAIRYSFTVFANIFVYGICWVLLNSTDSSVLSSADVPQFRYLAVIVVGTGAVFSLIFHCGTQEPKESRTSTMPCCIVNKMKFGQNQEQCNMLWKDWLFESQFYQVALIYMSSRLMVNISQVYIPMYVTETLGLNKTTIALVPLVIYVSGFTASFLAGLVNKYLGRKLTYFISVLVFLGGCGWLYVPDIGFQVYGAACLLGAGGSTLLVTSLALTSDLISHNTESGAFVYGAMSFTDKLSNGIAVIVIQYFHPCVNCCPACKSFYKNVQVFVPGGAAVLGLVVLLTLLPVTVGTRKKPPRSYCKLRDTEEDTDSEIEQCDECKRLFGVNSSSSDIDRYGSVHSIQEGGVSSSDTSTA</sequence>
<keyword evidence="3" id="KW-1133">Transmembrane helix</keyword>
<evidence type="ECO:0000313" key="5">
    <source>
        <dbReference type="RefSeq" id="XP_022096566.1"/>
    </source>
</evidence>
<dbReference type="PANTHER" id="PTHR11328:SF28">
    <property type="entry name" value="MAJOR FACILITATOR SUPERFAMILY DOMAIN-CONTAINING PROTEIN 12"/>
    <property type="match status" value="1"/>
</dbReference>
<keyword evidence="3" id="KW-0472">Membrane</keyword>